<dbReference type="CDD" id="cd04186">
    <property type="entry name" value="GT_2_like_c"/>
    <property type="match status" value="1"/>
</dbReference>
<dbReference type="PANTHER" id="PTHR43179:SF7">
    <property type="entry name" value="RHAMNOSYLTRANSFERASE WBBL"/>
    <property type="match status" value="1"/>
</dbReference>
<dbReference type="OrthoDB" id="9816564at2"/>
<dbReference type="Proteomes" id="UP000054010">
    <property type="component" value="Unassembled WGS sequence"/>
</dbReference>
<evidence type="ECO:0000313" key="3">
    <source>
        <dbReference type="Proteomes" id="UP000054010"/>
    </source>
</evidence>
<dbReference type="AlphaFoldDB" id="E1IAL7"/>
<accession>E1IAL7</accession>
<protein>
    <submittedName>
        <fullName evidence="2">Glycosyl transferase family protein</fullName>
    </submittedName>
</protein>
<dbReference type="Gene3D" id="3.90.550.10">
    <property type="entry name" value="Spore Coat Polysaccharide Biosynthesis Protein SpsA, Chain A"/>
    <property type="match status" value="1"/>
</dbReference>
<keyword evidence="3" id="KW-1185">Reference proteome</keyword>
<evidence type="ECO:0000313" key="2">
    <source>
        <dbReference type="EMBL" id="EFO81791.1"/>
    </source>
</evidence>
<dbReference type="PANTHER" id="PTHR43179">
    <property type="entry name" value="RHAMNOSYLTRANSFERASE WBBL"/>
    <property type="match status" value="1"/>
</dbReference>
<sequence length="315" mass="35045">MRNAMHQQVAVVIVSYNTMGLLRRCLATLADCRLPLRVIVVDNCSPDGSAGMVRAEFPQVELIALDANVGFARGTNVGLAALDLRGPAAPYVLLLNPDTEVRPGAIEALVAFLDAHPRVGLVGPRLLNPDGSLQAAAFRFPTLMMTALDLFPPGEVLPGRLYNSWWHGRYPQEGGSAPFPIDHPLGACMLVRPAVINQVGGLDDAYFMYSEEIDWCWRIRGAGWAIWQVPQAEVVHVGGAATRQFRWKMLVALYRSRAQFVDRHATPWQRRAHRLVVRVGMLRAVLRSWRGFAQGRISREELRAHLLAYGRITRL</sequence>
<name>E1IAL7_9CHLR</name>
<keyword evidence="2" id="KW-0808">Transferase</keyword>
<dbReference type="STRING" id="765420.OSCT_0368"/>
<dbReference type="Pfam" id="PF00535">
    <property type="entry name" value="Glycos_transf_2"/>
    <property type="match status" value="1"/>
</dbReference>
<dbReference type="eggNOG" id="COG1216">
    <property type="taxonomic scope" value="Bacteria"/>
</dbReference>
<dbReference type="InterPro" id="IPR001173">
    <property type="entry name" value="Glyco_trans_2-like"/>
</dbReference>
<evidence type="ECO:0000259" key="1">
    <source>
        <dbReference type="Pfam" id="PF00535"/>
    </source>
</evidence>
<dbReference type="GO" id="GO:0016740">
    <property type="term" value="F:transferase activity"/>
    <property type="evidence" value="ECO:0007669"/>
    <property type="project" value="UniProtKB-KW"/>
</dbReference>
<feature type="domain" description="Glycosyltransferase 2-like" evidence="1">
    <location>
        <begin position="11"/>
        <end position="138"/>
    </location>
</feature>
<proteinExistence type="predicted"/>
<gene>
    <name evidence="2" type="ORF">OSCT_0368</name>
</gene>
<reference evidence="2 3" key="1">
    <citation type="journal article" date="2011" name="J. Bacteriol.">
        <title>Draft genome sequence of the anoxygenic filamentous phototrophic bacterium Oscillochloris trichoides subsp. DG-6.</title>
        <authorList>
            <person name="Kuznetsov B.B."/>
            <person name="Ivanovsky R.N."/>
            <person name="Keppen O.I."/>
            <person name="Sukhacheva M.V."/>
            <person name="Bumazhkin B.K."/>
            <person name="Patutina E.O."/>
            <person name="Beletsky A.V."/>
            <person name="Mardanov A.V."/>
            <person name="Baslerov R.V."/>
            <person name="Panteleeva A.N."/>
            <person name="Kolganova T.V."/>
            <person name="Ravin N.V."/>
            <person name="Skryabin K.G."/>
        </authorList>
    </citation>
    <scope>NUCLEOTIDE SEQUENCE [LARGE SCALE GENOMIC DNA]</scope>
    <source>
        <strain evidence="2 3">DG-6</strain>
    </source>
</reference>
<dbReference type="SUPFAM" id="SSF53448">
    <property type="entry name" value="Nucleotide-diphospho-sugar transferases"/>
    <property type="match status" value="1"/>
</dbReference>
<dbReference type="HOGENOM" id="CLU_023845_0_1_0"/>
<comment type="caution">
    <text evidence="2">The sequence shown here is derived from an EMBL/GenBank/DDBJ whole genome shotgun (WGS) entry which is preliminary data.</text>
</comment>
<dbReference type="EMBL" id="ADVR01000005">
    <property type="protein sequence ID" value="EFO81791.1"/>
    <property type="molecule type" value="Genomic_DNA"/>
</dbReference>
<dbReference type="InterPro" id="IPR029044">
    <property type="entry name" value="Nucleotide-diphossugar_trans"/>
</dbReference>
<organism evidence="2 3">
    <name type="scientific">Oscillochloris trichoides DG-6</name>
    <dbReference type="NCBI Taxonomy" id="765420"/>
    <lineage>
        <taxon>Bacteria</taxon>
        <taxon>Bacillati</taxon>
        <taxon>Chloroflexota</taxon>
        <taxon>Chloroflexia</taxon>
        <taxon>Chloroflexales</taxon>
        <taxon>Chloroflexineae</taxon>
        <taxon>Oscillochloridaceae</taxon>
        <taxon>Oscillochloris</taxon>
    </lineage>
</organism>